<gene>
    <name evidence="1" type="ORF">JRQ81_000583</name>
</gene>
<dbReference type="Proteomes" id="UP001142489">
    <property type="component" value="Unassembled WGS sequence"/>
</dbReference>
<reference evidence="1" key="1">
    <citation type="journal article" date="2023" name="DNA Res.">
        <title>Chromosome-level genome assembly of Phrynocephalus forsythii using third-generation DNA sequencing and Hi-C analysis.</title>
        <authorList>
            <person name="Qi Y."/>
            <person name="Zhao W."/>
            <person name="Zhao Y."/>
            <person name="Niu C."/>
            <person name="Cao S."/>
            <person name="Zhang Y."/>
        </authorList>
    </citation>
    <scope>NUCLEOTIDE SEQUENCE</scope>
    <source>
        <tissue evidence="1">Muscle</tissue>
    </source>
</reference>
<organism evidence="1 2">
    <name type="scientific">Phrynocephalus forsythii</name>
    <dbReference type="NCBI Taxonomy" id="171643"/>
    <lineage>
        <taxon>Eukaryota</taxon>
        <taxon>Metazoa</taxon>
        <taxon>Chordata</taxon>
        <taxon>Craniata</taxon>
        <taxon>Vertebrata</taxon>
        <taxon>Euteleostomi</taxon>
        <taxon>Lepidosauria</taxon>
        <taxon>Squamata</taxon>
        <taxon>Bifurcata</taxon>
        <taxon>Unidentata</taxon>
        <taxon>Episquamata</taxon>
        <taxon>Toxicofera</taxon>
        <taxon>Iguania</taxon>
        <taxon>Acrodonta</taxon>
        <taxon>Agamidae</taxon>
        <taxon>Agaminae</taxon>
        <taxon>Phrynocephalus</taxon>
    </lineage>
</organism>
<protein>
    <recommendedName>
        <fullName evidence="3">Reverse transcriptase</fullName>
    </recommendedName>
</protein>
<name>A0A9Q0Y6D9_9SAUR</name>
<comment type="caution">
    <text evidence="1">The sequence shown here is derived from an EMBL/GenBank/DDBJ whole genome shotgun (WGS) entry which is preliminary data.</text>
</comment>
<evidence type="ECO:0000313" key="2">
    <source>
        <dbReference type="Proteomes" id="UP001142489"/>
    </source>
</evidence>
<evidence type="ECO:0000313" key="1">
    <source>
        <dbReference type="EMBL" id="KAJ7344633.1"/>
    </source>
</evidence>
<feature type="non-terminal residue" evidence="1">
    <location>
        <position position="1"/>
    </location>
</feature>
<keyword evidence="2" id="KW-1185">Reference proteome</keyword>
<evidence type="ECO:0008006" key="3">
    <source>
        <dbReference type="Google" id="ProtNLM"/>
    </source>
</evidence>
<proteinExistence type="predicted"/>
<dbReference type="EMBL" id="JAPFRF010000001">
    <property type="protein sequence ID" value="KAJ7344633.1"/>
    <property type="molecule type" value="Genomic_DNA"/>
</dbReference>
<dbReference type="AlphaFoldDB" id="A0A9Q0Y6D9"/>
<accession>A0A9Q0Y6D9</accession>
<feature type="non-terminal residue" evidence="1">
    <location>
        <position position="101"/>
    </location>
</feature>
<sequence>HCISACLSKCAPWHAKLPIQIPCQQYLTNIFNFKWRNTFTALRCRSMSSVVIEGRYQQEPMEERFCPCGSTAVEGLTHYLFGCSIYEDQRAALLQELGPTS</sequence>